<keyword evidence="4 5" id="KW-0472">Membrane</keyword>
<keyword evidence="3 5" id="KW-1133">Transmembrane helix</keyword>
<evidence type="ECO:0000256" key="3">
    <source>
        <dbReference type="ARBA" id="ARBA00022989"/>
    </source>
</evidence>
<evidence type="ECO:0000259" key="6">
    <source>
        <dbReference type="Pfam" id="PF07298"/>
    </source>
</evidence>
<keyword evidence="2 5" id="KW-0812">Transmembrane</keyword>
<reference evidence="7 8" key="1">
    <citation type="submission" date="2013-09" db="EMBL/GenBank/DDBJ databases">
        <title>Whole genome shotgun sequence of Novosphingobium tardaugens NBRC 16725.</title>
        <authorList>
            <person name="Isaki S."/>
            <person name="Hosoyama A."/>
            <person name="Tsuchikane K."/>
            <person name="Katsumata H."/>
            <person name="Ando Y."/>
            <person name="Yamazaki S."/>
            <person name="Fujita N."/>
        </authorList>
    </citation>
    <scope>NUCLEOTIDE SEQUENCE [LARGE SCALE GENOMIC DNA]</scope>
    <source>
        <strain evidence="7 8">NBRC 16725</strain>
    </source>
</reference>
<feature type="domain" description="NnrU" evidence="6">
    <location>
        <begin position="9"/>
        <end position="217"/>
    </location>
</feature>
<protein>
    <recommendedName>
        <fullName evidence="6">NnrU domain-containing protein</fullName>
    </recommendedName>
</protein>
<evidence type="ECO:0000256" key="4">
    <source>
        <dbReference type="ARBA" id="ARBA00023136"/>
    </source>
</evidence>
<proteinExistence type="predicted"/>
<feature type="transmembrane region" description="Helical" evidence="5">
    <location>
        <begin position="192"/>
        <end position="210"/>
    </location>
</feature>
<dbReference type="OrthoDB" id="7828645at2"/>
<gene>
    <name evidence="7" type="ORF">NT2_04_01850</name>
</gene>
<dbReference type="AlphaFoldDB" id="U3A1Z5"/>
<dbReference type="RefSeq" id="WP_021689680.1">
    <property type="nucleotide sequence ID" value="NZ_BASZ01000004.1"/>
</dbReference>
<evidence type="ECO:0000256" key="1">
    <source>
        <dbReference type="ARBA" id="ARBA00004141"/>
    </source>
</evidence>
<dbReference type="GO" id="GO:0016020">
    <property type="term" value="C:membrane"/>
    <property type="evidence" value="ECO:0007669"/>
    <property type="project" value="UniProtKB-SubCell"/>
</dbReference>
<dbReference type="Pfam" id="PF07298">
    <property type="entry name" value="NnrU"/>
    <property type="match status" value="1"/>
</dbReference>
<dbReference type="Proteomes" id="UP000016568">
    <property type="component" value="Unassembled WGS sequence"/>
</dbReference>
<dbReference type="KEGG" id="ntd:EGO55_09360"/>
<dbReference type="Gene3D" id="1.20.120.1630">
    <property type="match status" value="1"/>
</dbReference>
<evidence type="ECO:0000313" key="8">
    <source>
        <dbReference type="Proteomes" id="UP000016568"/>
    </source>
</evidence>
<evidence type="ECO:0000256" key="5">
    <source>
        <dbReference type="SAM" id="Phobius"/>
    </source>
</evidence>
<dbReference type="eggNOG" id="COG4094">
    <property type="taxonomic scope" value="Bacteria"/>
</dbReference>
<comment type="subcellular location">
    <subcellularLocation>
        <location evidence="1">Membrane</location>
        <topology evidence="1">Multi-pass membrane protein</topology>
    </subcellularLocation>
</comment>
<feature type="transmembrane region" description="Helical" evidence="5">
    <location>
        <begin position="75"/>
        <end position="96"/>
    </location>
</feature>
<keyword evidence="8" id="KW-1185">Reference proteome</keyword>
<feature type="transmembrane region" description="Helical" evidence="5">
    <location>
        <begin position="135"/>
        <end position="159"/>
    </location>
</feature>
<organism evidence="7 8">
    <name type="scientific">Caenibius tardaugens NBRC 16725</name>
    <dbReference type="NCBI Taxonomy" id="1219035"/>
    <lineage>
        <taxon>Bacteria</taxon>
        <taxon>Pseudomonadati</taxon>
        <taxon>Pseudomonadota</taxon>
        <taxon>Alphaproteobacteria</taxon>
        <taxon>Sphingomonadales</taxon>
        <taxon>Erythrobacteraceae</taxon>
        <taxon>Caenibius</taxon>
    </lineage>
</organism>
<evidence type="ECO:0000313" key="7">
    <source>
        <dbReference type="EMBL" id="GAD48773.1"/>
    </source>
</evidence>
<name>U3A1Z5_9SPHN</name>
<evidence type="ECO:0000256" key="2">
    <source>
        <dbReference type="ARBA" id="ARBA00022692"/>
    </source>
</evidence>
<comment type="caution">
    <text evidence="7">The sequence shown here is derived from an EMBL/GenBank/DDBJ whole genome shotgun (WGS) entry which is preliminary data.</text>
</comment>
<accession>U3A1Z5</accession>
<dbReference type="InterPro" id="IPR009915">
    <property type="entry name" value="NnrU_dom"/>
</dbReference>
<sequence length="228" mass="24518">MKDPALTSLLAACISFVGSHFVLSHPLRAPLIGKLGEKGFLGLYSLVSLATFAWMVLAFRAAWGTGAPLWNGMADLPWAIASAITLVALVLFIGSLRGNPALPDTPAATVSAAKVHGVFAITRHPMMWGFALWGFAHILVMPTARSFVLAGAIIVLALLGAHLQDRKKAAALGTAWNNWTAQTSYWPRWSRLPAAGIGLWLVALILWLGITWLHKPANGFAAGIWHWL</sequence>
<dbReference type="EMBL" id="BASZ01000004">
    <property type="protein sequence ID" value="GAD48773.1"/>
    <property type="molecule type" value="Genomic_DNA"/>
</dbReference>
<feature type="transmembrane region" description="Helical" evidence="5">
    <location>
        <begin position="40"/>
        <end position="63"/>
    </location>
</feature>